<dbReference type="AlphaFoldDB" id="A0A1H9MGU2"/>
<dbReference type="InterPro" id="IPR012674">
    <property type="entry name" value="Calycin"/>
</dbReference>
<dbReference type="InterPro" id="IPR015231">
    <property type="entry name" value="DUF1934"/>
</dbReference>
<dbReference type="EMBL" id="FOGF01000027">
    <property type="protein sequence ID" value="SER22940.1"/>
    <property type="molecule type" value="Genomic_DNA"/>
</dbReference>
<dbReference type="RefSeq" id="WP_089747053.1">
    <property type="nucleotide sequence ID" value="NZ_FOGF01000027.1"/>
</dbReference>
<reference evidence="1 2" key="1">
    <citation type="submission" date="2016-10" db="EMBL/GenBank/DDBJ databases">
        <authorList>
            <person name="de Groot N.N."/>
        </authorList>
    </citation>
    <scope>NUCLEOTIDE SEQUENCE [LARGE SCALE GENOMIC DNA]</scope>
    <source>
        <strain evidence="1 2">DSM 15827</strain>
    </source>
</reference>
<evidence type="ECO:0000313" key="2">
    <source>
        <dbReference type="Proteomes" id="UP000198556"/>
    </source>
</evidence>
<dbReference type="OrthoDB" id="2151645at2"/>
<dbReference type="SUPFAM" id="SSF50814">
    <property type="entry name" value="Lipocalins"/>
    <property type="match status" value="1"/>
</dbReference>
<name>A0A1H9MGU2_9LACT</name>
<dbReference type="Proteomes" id="UP000198556">
    <property type="component" value="Unassembled WGS sequence"/>
</dbReference>
<dbReference type="STRING" id="137733.SAMN05421767_1275"/>
<dbReference type="Gene3D" id="2.40.128.20">
    <property type="match status" value="1"/>
</dbReference>
<organism evidence="1 2">
    <name type="scientific">Granulicatella balaenopterae</name>
    <dbReference type="NCBI Taxonomy" id="137733"/>
    <lineage>
        <taxon>Bacteria</taxon>
        <taxon>Bacillati</taxon>
        <taxon>Bacillota</taxon>
        <taxon>Bacilli</taxon>
        <taxon>Lactobacillales</taxon>
        <taxon>Carnobacteriaceae</taxon>
        <taxon>Granulicatella</taxon>
    </lineage>
</organism>
<sequence>MTQQLEVVTIITQDGERQLMTMKQDALVTEKNGSLFIRYKEEKTDIPVLIKWDKKHVVQLTRRSQPVNKMLFVLDEEVEYLYQTQAGVMPLATHTEQITPRFNAKEELEHFEWAYKIKNGEEILGDYQVKLHFL</sequence>
<keyword evidence="2" id="KW-1185">Reference proteome</keyword>
<accession>A0A1H9MGU2</accession>
<dbReference type="Pfam" id="PF09148">
    <property type="entry name" value="DUF1934"/>
    <property type="match status" value="1"/>
</dbReference>
<proteinExistence type="predicted"/>
<gene>
    <name evidence="1" type="ORF">SAMN05421767_1275</name>
</gene>
<protein>
    <submittedName>
        <fullName evidence="1">Uncharacterized beta-barrel protein YwiB, DUF1934 family</fullName>
    </submittedName>
</protein>
<evidence type="ECO:0000313" key="1">
    <source>
        <dbReference type="EMBL" id="SER22940.1"/>
    </source>
</evidence>